<comment type="similarity">
    <text evidence="6">Belongs to the adaptor complexes medium subunit family.</text>
</comment>
<dbReference type="OMA" id="LNEMCDG"/>
<dbReference type="SUPFAM" id="SSF64356">
    <property type="entry name" value="SNARE-like"/>
    <property type="match status" value="1"/>
</dbReference>
<dbReference type="Gene3D" id="3.30.450.60">
    <property type="match status" value="1"/>
</dbReference>
<dbReference type="InterPro" id="IPR011012">
    <property type="entry name" value="Longin-like_dom_sf"/>
</dbReference>
<protein>
    <submittedName>
        <fullName evidence="8">LAFE_0H14180g1_1</fullName>
    </submittedName>
</protein>
<dbReference type="PANTHER" id="PTHR10529">
    <property type="entry name" value="AP COMPLEX SUBUNIT MU"/>
    <property type="match status" value="1"/>
</dbReference>
<dbReference type="InterPro" id="IPR036168">
    <property type="entry name" value="AP2_Mu_C_sf"/>
</dbReference>
<evidence type="ECO:0000313" key="9">
    <source>
        <dbReference type="Proteomes" id="UP000190831"/>
    </source>
</evidence>
<dbReference type="AlphaFoldDB" id="A0A1G4MKQ9"/>
<evidence type="ECO:0000256" key="6">
    <source>
        <dbReference type="PIRNR" id="PIRNR005992"/>
    </source>
</evidence>
<dbReference type="STRING" id="4955.A0A1G4MKQ9"/>
<evidence type="ECO:0000256" key="2">
    <source>
        <dbReference type="ARBA" id="ARBA00022448"/>
    </source>
</evidence>
<dbReference type="OrthoDB" id="870at2759"/>
<dbReference type="Pfam" id="PF00928">
    <property type="entry name" value="Adap_comp_sub"/>
    <property type="match status" value="1"/>
</dbReference>
<dbReference type="InterPro" id="IPR050431">
    <property type="entry name" value="Adaptor_comp_med_subunit"/>
</dbReference>
<evidence type="ECO:0000256" key="3">
    <source>
        <dbReference type="ARBA" id="ARBA00022927"/>
    </source>
</evidence>
<accession>A0A1G4MKQ9</accession>
<keyword evidence="3 6" id="KW-0653">Protein transport</keyword>
<dbReference type="PROSITE" id="PS00990">
    <property type="entry name" value="CLAT_ADAPTOR_M_1"/>
    <property type="match status" value="1"/>
</dbReference>
<proteinExistence type="inferred from homology"/>
<keyword evidence="4" id="KW-0472">Membrane</keyword>
<dbReference type="GO" id="GO:0030131">
    <property type="term" value="C:clathrin adaptor complex"/>
    <property type="evidence" value="ECO:0007669"/>
    <property type="project" value="UniProtKB-UniRule"/>
</dbReference>
<dbReference type="CDD" id="cd09252">
    <property type="entry name" value="AP-3_Mu3_Cterm"/>
    <property type="match status" value="1"/>
</dbReference>
<keyword evidence="5" id="KW-0968">Cytoplasmic vesicle</keyword>
<dbReference type="InterPro" id="IPR018240">
    <property type="entry name" value="Clathrin_mu_CS"/>
</dbReference>
<gene>
    <name evidence="8" type="ORF">LAFE_0H14180G</name>
</gene>
<dbReference type="PROSITE" id="PS51072">
    <property type="entry name" value="MHD"/>
    <property type="match status" value="1"/>
</dbReference>
<evidence type="ECO:0000256" key="4">
    <source>
        <dbReference type="ARBA" id="ARBA00023136"/>
    </source>
</evidence>
<dbReference type="InterPro" id="IPR028565">
    <property type="entry name" value="MHD"/>
</dbReference>
<dbReference type="Gene3D" id="2.60.40.1170">
    <property type="entry name" value="Mu homology domain, subdomain B"/>
    <property type="match status" value="2"/>
</dbReference>
<sequence>MFLSFYITDTKHSLLFEYLVSYDAPSFKALWSKIQSMTPDLAKDRVTCKGNLGKNLVAYRYYSEENRVNYWCLATRKSNPLESLVFMETFDKVLLYYFDKEHITSNKLINNYDRITLLLNSMIDANEPAISDLNRLREMVPVRNDLAKVINSTASTLGKKISHAEANQMFSTRTNSSSNVKETAVPWRSAGITYSSNELYVDMIEKVHVVFQKKKNGAQCVPVTASIEGQVFFKSHLSGDPVILLRLNLLGHDLGCPALHRCVDTSGSDFYADSLKFIPPDGKFELMQYSIDLDAYHSKSKTMANIGLVTLDYQVGLGSLGDEFEIKVNIAGTTRTSTIENLAVGLHLPALPDECKIKVLRNTHGRFQSSVESNRGTWLFDKEIPTGTLPVLRGCLEGASSEILKSLNLTVAYSNKGLLPSGIRVEGVDIISGMPKNLKPFKGVKYVAKAGDFLVR</sequence>
<organism evidence="8 9">
    <name type="scientific">Lachancea fermentati</name>
    <name type="common">Zygosaccharomyces fermentati</name>
    <dbReference type="NCBI Taxonomy" id="4955"/>
    <lineage>
        <taxon>Eukaryota</taxon>
        <taxon>Fungi</taxon>
        <taxon>Dikarya</taxon>
        <taxon>Ascomycota</taxon>
        <taxon>Saccharomycotina</taxon>
        <taxon>Saccharomycetes</taxon>
        <taxon>Saccharomycetales</taxon>
        <taxon>Saccharomycetaceae</taxon>
        <taxon>Lachancea</taxon>
    </lineage>
</organism>
<evidence type="ECO:0000313" key="8">
    <source>
        <dbReference type="EMBL" id="SCW04467.1"/>
    </source>
</evidence>
<dbReference type="InterPro" id="IPR001392">
    <property type="entry name" value="Clathrin_mu"/>
</dbReference>
<comment type="subcellular location">
    <subcellularLocation>
        <location evidence="1">Cytoplasmic vesicle membrane</location>
    </subcellularLocation>
</comment>
<reference evidence="8 9" key="1">
    <citation type="submission" date="2016-03" db="EMBL/GenBank/DDBJ databases">
        <authorList>
            <person name="Devillers H."/>
        </authorList>
    </citation>
    <scope>NUCLEOTIDE SEQUENCE [LARGE SCALE GENOMIC DNA]</scope>
    <source>
        <strain evidence="8">CBS 6772</strain>
    </source>
</reference>
<dbReference type="GO" id="GO:0030659">
    <property type="term" value="C:cytoplasmic vesicle membrane"/>
    <property type="evidence" value="ECO:0007669"/>
    <property type="project" value="UniProtKB-SubCell"/>
</dbReference>
<dbReference type="EMBL" id="LT598491">
    <property type="protein sequence ID" value="SCW04467.1"/>
    <property type="molecule type" value="Genomic_DNA"/>
</dbReference>
<keyword evidence="2 6" id="KW-0813">Transport</keyword>
<evidence type="ECO:0000256" key="5">
    <source>
        <dbReference type="ARBA" id="ARBA00023329"/>
    </source>
</evidence>
<evidence type="ECO:0000259" key="7">
    <source>
        <dbReference type="PROSITE" id="PS51072"/>
    </source>
</evidence>
<evidence type="ECO:0000256" key="1">
    <source>
        <dbReference type="ARBA" id="ARBA00004156"/>
    </source>
</evidence>
<dbReference type="PROSITE" id="PS00991">
    <property type="entry name" value="CLAT_ADAPTOR_M_2"/>
    <property type="match status" value="1"/>
</dbReference>
<dbReference type="SUPFAM" id="SSF49447">
    <property type="entry name" value="Second domain of Mu2 adaptin subunit (ap50) of ap2 adaptor"/>
    <property type="match status" value="1"/>
</dbReference>
<dbReference type="Proteomes" id="UP000190831">
    <property type="component" value="Chromosome H"/>
</dbReference>
<name>A0A1G4MKQ9_LACFM</name>
<keyword evidence="9" id="KW-1185">Reference proteome</keyword>
<dbReference type="PIRSF" id="PIRSF005992">
    <property type="entry name" value="Clathrin_mu"/>
    <property type="match status" value="1"/>
</dbReference>
<feature type="domain" description="MHD" evidence="7">
    <location>
        <begin position="196"/>
        <end position="456"/>
    </location>
</feature>
<dbReference type="GO" id="GO:0006886">
    <property type="term" value="P:intracellular protein transport"/>
    <property type="evidence" value="ECO:0007669"/>
    <property type="project" value="UniProtKB-UniRule"/>
</dbReference>
<dbReference type="GO" id="GO:0016192">
    <property type="term" value="P:vesicle-mediated transport"/>
    <property type="evidence" value="ECO:0007669"/>
    <property type="project" value="InterPro"/>
</dbReference>